<protein>
    <recommendedName>
        <fullName evidence="4">DUF1302 domain-containing protein</fullName>
    </recommendedName>
</protein>
<dbReference type="RefSeq" id="WP_156954699.1">
    <property type="nucleotide sequence ID" value="NZ_BMLF01000002.1"/>
</dbReference>
<organism evidence="2 3">
    <name type="scientific">Pseudooceanicola nanhaiensis</name>
    <dbReference type="NCBI Taxonomy" id="375761"/>
    <lineage>
        <taxon>Bacteria</taxon>
        <taxon>Pseudomonadati</taxon>
        <taxon>Pseudomonadota</taxon>
        <taxon>Alphaproteobacteria</taxon>
        <taxon>Rhodobacterales</taxon>
        <taxon>Paracoccaceae</taxon>
        <taxon>Pseudooceanicola</taxon>
    </lineage>
</organism>
<evidence type="ECO:0008006" key="4">
    <source>
        <dbReference type="Google" id="ProtNLM"/>
    </source>
</evidence>
<dbReference type="Proteomes" id="UP000649829">
    <property type="component" value="Unassembled WGS sequence"/>
</dbReference>
<feature type="signal peptide" evidence="1">
    <location>
        <begin position="1"/>
        <end position="29"/>
    </location>
</feature>
<gene>
    <name evidence="2" type="ORF">GCM10011534_31730</name>
</gene>
<dbReference type="AlphaFoldDB" id="A0A917T1F3"/>
<feature type="chain" id="PRO_5038058142" description="DUF1302 domain-containing protein" evidence="1">
    <location>
        <begin position="30"/>
        <end position="536"/>
    </location>
</feature>
<comment type="caution">
    <text evidence="2">The sequence shown here is derived from an EMBL/GenBank/DDBJ whole genome shotgun (WGS) entry which is preliminary data.</text>
</comment>
<evidence type="ECO:0000256" key="1">
    <source>
        <dbReference type="SAM" id="SignalP"/>
    </source>
</evidence>
<reference evidence="2" key="2">
    <citation type="submission" date="2020-09" db="EMBL/GenBank/DDBJ databases">
        <authorList>
            <person name="Sun Q."/>
            <person name="Zhou Y."/>
        </authorList>
    </citation>
    <scope>NUCLEOTIDE SEQUENCE</scope>
    <source>
        <strain evidence="2">CGMCC 1.6293</strain>
    </source>
</reference>
<name>A0A917T1F3_9RHOB</name>
<evidence type="ECO:0000313" key="3">
    <source>
        <dbReference type="Proteomes" id="UP000649829"/>
    </source>
</evidence>
<keyword evidence="3" id="KW-1185">Reference proteome</keyword>
<reference evidence="2" key="1">
    <citation type="journal article" date="2014" name="Int. J. Syst. Evol. Microbiol.">
        <title>Complete genome sequence of Corynebacterium casei LMG S-19264T (=DSM 44701T), isolated from a smear-ripened cheese.</title>
        <authorList>
            <consortium name="US DOE Joint Genome Institute (JGI-PGF)"/>
            <person name="Walter F."/>
            <person name="Albersmeier A."/>
            <person name="Kalinowski J."/>
            <person name="Ruckert C."/>
        </authorList>
    </citation>
    <scope>NUCLEOTIDE SEQUENCE</scope>
    <source>
        <strain evidence="2">CGMCC 1.6293</strain>
    </source>
</reference>
<keyword evidence="1" id="KW-0732">Signal</keyword>
<sequence>MTRENAGPAGRVRALLAALLIVPGGTALAQDASSAIELQPSEYENFITANTMWPGVARFALGFHQTNPSIETPGTSNQVYFVDVAFSPFQGLEIGADIQTFVDPPPFPIAGTTPPIEMTGAGVHAKYRFYDDGALSVAAQVSAEWMRFASTIYGSTSTEYLFIGSAHLPLSYNITPRLQAHLTPGISVYPDSREGNPFYGTVASIGAGLSWKPTPRTLVYGTVTQPLTGANTILSDGSYARRPVLTLGGRYAVAPNTAVDLYATNGIGATPATGVLNFMPNGDIVLLGARLVHTFGPGALQKRPYGRAPGQMRTPRQRILAGDGFTLPGARTRDRGTVELNGFYGMQDAHGAFFAMAIDHNVELRMSYESIADDGSGASSKLTSAEDRWTGRFKLQFLDQMDGWPVSLAAITSLGRDLDDNGAFYVAMPVMREVTDKLALRVVPEAVFYGSNEEFGLGLGASYAVGRYTNVFGEYTVRDSGDGIWAVGAKARLGRAPFEAGLYATNAIGAFGVNAMTAQEDPRVVFSLSYIDKLFR</sequence>
<accession>A0A917T1F3</accession>
<evidence type="ECO:0000313" key="2">
    <source>
        <dbReference type="EMBL" id="GGM07408.1"/>
    </source>
</evidence>
<dbReference type="EMBL" id="BMLF01000002">
    <property type="protein sequence ID" value="GGM07408.1"/>
    <property type="molecule type" value="Genomic_DNA"/>
</dbReference>
<proteinExistence type="predicted"/>